<gene>
    <name evidence="15" type="primary">LOC106485705</name>
</gene>
<dbReference type="InterPro" id="IPR034024">
    <property type="entry name" value="TNFRSF10_N"/>
</dbReference>
<keyword evidence="14" id="KW-1185">Reference proteome</keyword>
<accession>A0ABM4FUE5</accession>
<dbReference type="CDD" id="cd10580">
    <property type="entry name" value="TNFRSF10"/>
    <property type="match status" value="1"/>
</dbReference>
<reference evidence="15" key="1">
    <citation type="submission" date="2025-08" db="UniProtKB">
        <authorList>
            <consortium name="RefSeq"/>
        </authorList>
    </citation>
    <scope>IDENTIFICATION</scope>
    <source>
        <tissue evidence="15">Blood</tissue>
    </source>
</reference>
<keyword evidence="8" id="KW-0325">Glycoprotein</keyword>
<evidence type="ECO:0000313" key="15">
    <source>
        <dbReference type="RefSeq" id="XP_067168574.1"/>
    </source>
</evidence>
<keyword evidence="4" id="KW-0677">Repeat</keyword>
<feature type="repeat" description="TNFR-Cys" evidence="9">
    <location>
        <begin position="123"/>
        <end position="164"/>
    </location>
</feature>
<dbReference type="Pfam" id="PF00531">
    <property type="entry name" value="Death"/>
    <property type="match status" value="1"/>
</dbReference>
<dbReference type="InterPro" id="IPR034029">
    <property type="entry name" value="TNFRSF10A/B_death"/>
</dbReference>
<evidence type="ECO:0000256" key="9">
    <source>
        <dbReference type="PROSITE-ProRule" id="PRU00206"/>
    </source>
</evidence>
<dbReference type="SMART" id="SM00005">
    <property type="entry name" value="DEATH"/>
    <property type="match status" value="1"/>
</dbReference>
<evidence type="ECO:0000256" key="1">
    <source>
        <dbReference type="ARBA" id="ARBA00004370"/>
    </source>
</evidence>
<organism evidence="14 15">
    <name type="scientific">Apteryx mantelli</name>
    <name type="common">North Island brown kiwi</name>
    <dbReference type="NCBI Taxonomy" id="2696672"/>
    <lineage>
        <taxon>Eukaryota</taxon>
        <taxon>Metazoa</taxon>
        <taxon>Chordata</taxon>
        <taxon>Craniata</taxon>
        <taxon>Vertebrata</taxon>
        <taxon>Euteleostomi</taxon>
        <taxon>Archelosauria</taxon>
        <taxon>Archosauria</taxon>
        <taxon>Dinosauria</taxon>
        <taxon>Saurischia</taxon>
        <taxon>Theropoda</taxon>
        <taxon>Coelurosauria</taxon>
        <taxon>Aves</taxon>
        <taxon>Palaeognathae</taxon>
        <taxon>Apterygiformes</taxon>
        <taxon>Apterygidae</taxon>
        <taxon>Apteryx</taxon>
    </lineage>
</organism>
<evidence type="ECO:0000256" key="4">
    <source>
        <dbReference type="ARBA" id="ARBA00022737"/>
    </source>
</evidence>
<feature type="domain" description="TNFR-Cys" evidence="13">
    <location>
        <begin position="123"/>
        <end position="164"/>
    </location>
</feature>
<dbReference type="GeneID" id="106485705"/>
<evidence type="ECO:0000256" key="6">
    <source>
        <dbReference type="ARBA" id="ARBA00023157"/>
    </source>
</evidence>
<dbReference type="Gene3D" id="2.10.50.10">
    <property type="entry name" value="Tumor Necrosis Factor Receptor, subunit A, domain 2"/>
    <property type="match status" value="3"/>
</dbReference>
<dbReference type="SUPFAM" id="SSF57586">
    <property type="entry name" value="TNF receptor-like"/>
    <property type="match status" value="2"/>
</dbReference>
<evidence type="ECO:0000259" key="12">
    <source>
        <dbReference type="PROSITE" id="PS50017"/>
    </source>
</evidence>
<dbReference type="InterPro" id="IPR001368">
    <property type="entry name" value="TNFR/NGFR_Cys_rich_reg"/>
</dbReference>
<dbReference type="InterPro" id="IPR052491">
    <property type="entry name" value="TNFRSF10"/>
</dbReference>
<feature type="disulfide bond" evidence="9">
    <location>
        <begin position="104"/>
        <end position="122"/>
    </location>
</feature>
<feature type="signal peptide" evidence="11">
    <location>
        <begin position="1"/>
        <end position="27"/>
    </location>
</feature>
<feature type="domain" description="TNFR-Cys" evidence="13">
    <location>
        <begin position="82"/>
        <end position="122"/>
    </location>
</feature>
<dbReference type="PROSITE" id="PS50017">
    <property type="entry name" value="DEATH_DOMAIN"/>
    <property type="match status" value="1"/>
</dbReference>
<keyword evidence="3 11" id="KW-0732">Signal</keyword>
<evidence type="ECO:0000256" key="3">
    <source>
        <dbReference type="ARBA" id="ARBA00022729"/>
    </source>
</evidence>
<proteinExistence type="predicted"/>
<dbReference type="Pfam" id="PF00020">
    <property type="entry name" value="TNFR_c6"/>
    <property type="match status" value="2"/>
</dbReference>
<name>A0ABM4FUE5_9AVES</name>
<evidence type="ECO:0000256" key="7">
    <source>
        <dbReference type="ARBA" id="ARBA00023170"/>
    </source>
</evidence>
<evidence type="ECO:0000259" key="13">
    <source>
        <dbReference type="PROSITE" id="PS50050"/>
    </source>
</evidence>
<evidence type="ECO:0000256" key="8">
    <source>
        <dbReference type="ARBA" id="ARBA00023180"/>
    </source>
</evidence>
<dbReference type="Proteomes" id="UP001652627">
    <property type="component" value="Chromosome 29"/>
</dbReference>
<dbReference type="InterPro" id="IPR000488">
    <property type="entry name" value="Death_dom"/>
</dbReference>
<dbReference type="CDD" id="cd08315">
    <property type="entry name" value="Death_TRAILR_DR4_DR5"/>
    <property type="match status" value="1"/>
</dbReference>
<sequence>MRDAPRRRCLLLPLLLLLPEAFWGTVAVALDRRDNLDHLDLSRGREDFYQVQDGDHYCKKCPAGTYVAEPCKVQNGSSKCLPCKEDEYIEYPNDFSKCLGCRTCREDQVQLSPCKATKDTQCACKNGTFCSPDHPCEMCQKCQARCPEGEVERAPCTPHSDLQCGPPTDAFPSSQQNMIVIIVVVLFVVALLAICLWKCCCSHCSHGGDGRDLRRKSSSVVDCIMLRLRRCAWGGLGMQDNIRNEQVIRDQQQELLSTGPDSVVPGAPALDAMPMCPGVNVRRKLVPVQGEDPVILLRRSFDIFAREVPYKDWKRYGRALDLLENDIALAEMNDRYSLEPFFQMLNTWQNRQGMKASVNMLLETLDRIDLGGVAGDISFRLIQQGFYQYEEVS</sequence>
<dbReference type="SMART" id="SM00208">
    <property type="entry name" value="TNFR"/>
    <property type="match status" value="3"/>
</dbReference>
<protein>
    <submittedName>
        <fullName evidence="15">Tumor necrosis factor receptor superfamily member 10A-like isoform X1</fullName>
    </submittedName>
</protein>
<dbReference type="PANTHER" id="PTHR46330">
    <property type="entry name" value="TUMOR NECROSIS FACTOR RECEPTOR SUPERFAMILY MEMBER 10B"/>
    <property type="match status" value="1"/>
</dbReference>
<feature type="chain" id="PRO_5045081840" evidence="11">
    <location>
        <begin position="28"/>
        <end position="393"/>
    </location>
</feature>
<feature type="disulfide bond" evidence="9">
    <location>
        <begin position="101"/>
        <end position="114"/>
    </location>
</feature>
<evidence type="ECO:0000256" key="2">
    <source>
        <dbReference type="ARBA" id="ARBA00022703"/>
    </source>
</evidence>
<keyword evidence="10" id="KW-1133">Transmembrane helix</keyword>
<feature type="disulfide bond" evidence="9">
    <location>
        <begin position="83"/>
        <end position="98"/>
    </location>
</feature>
<dbReference type="InterPro" id="IPR011029">
    <property type="entry name" value="DEATH-like_dom_sf"/>
</dbReference>
<keyword evidence="7" id="KW-0675">Receptor</keyword>
<dbReference type="SUPFAM" id="SSF47986">
    <property type="entry name" value="DEATH domain"/>
    <property type="match status" value="1"/>
</dbReference>
<evidence type="ECO:0000256" key="11">
    <source>
        <dbReference type="SAM" id="SignalP"/>
    </source>
</evidence>
<keyword evidence="6 9" id="KW-1015">Disulfide bond</keyword>
<feature type="repeat" description="TNFR-Cys" evidence="9">
    <location>
        <begin position="82"/>
        <end position="122"/>
    </location>
</feature>
<evidence type="ECO:0000313" key="14">
    <source>
        <dbReference type="Proteomes" id="UP001652627"/>
    </source>
</evidence>
<dbReference type="PROSITE" id="PS50050">
    <property type="entry name" value="TNFR_NGFR_2"/>
    <property type="match status" value="2"/>
</dbReference>
<keyword evidence="5 10" id="KW-0472">Membrane</keyword>
<dbReference type="RefSeq" id="XP_067168574.1">
    <property type="nucleotide sequence ID" value="XM_067312473.1"/>
</dbReference>
<evidence type="ECO:0000256" key="10">
    <source>
        <dbReference type="SAM" id="Phobius"/>
    </source>
</evidence>
<evidence type="ECO:0000256" key="5">
    <source>
        <dbReference type="ARBA" id="ARBA00023136"/>
    </source>
</evidence>
<feature type="domain" description="Death" evidence="12">
    <location>
        <begin position="312"/>
        <end position="381"/>
    </location>
</feature>
<comment type="subcellular location">
    <subcellularLocation>
        <location evidence="1">Membrane</location>
    </subcellularLocation>
</comment>
<comment type="caution">
    <text evidence="9">Lacks conserved residue(s) required for the propagation of feature annotation.</text>
</comment>
<feature type="transmembrane region" description="Helical" evidence="10">
    <location>
        <begin position="178"/>
        <end position="197"/>
    </location>
</feature>
<keyword evidence="2" id="KW-0053">Apoptosis</keyword>
<feature type="disulfide bond" evidence="9">
    <location>
        <begin position="146"/>
        <end position="164"/>
    </location>
</feature>
<dbReference type="PANTHER" id="PTHR46330:SF17">
    <property type="entry name" value="TUMOR NECROSIS FACTOR RECEPTOR SUPERFAMILY, MEMBER 10B"/>
    <property type="match status" value="1"/>
</dbReference>
<dbReference type="Gene3D" id="1.10.533.10">
    <property type="entry name" value="Death Domain, Fas"/>
    <property type="match status" value="1"/>
</dbReference>
<keyword evidence="10" id="KW-0812">Transmembrane</keyword>
<feature type="disulfide bond" evidence="9">
    <location>
        <begin position="124"/>
        <end position="139"/>
    </location>
</feature>